<comment type="caution">
    <text evidence="1">The sequence shown here is derived from an EMBL/GenBank/DDBJ whole genome shotgun (WGS) entry which is preliminary data.</text>
</comment>
<accession>A0A1S1YZ00</accession>
<reference evidence="1 2" key="1">
    <citation type="journal article" date="2012" name="Int. J. Syst. Evol. Microbiol.">
        <title>Flammeovirga pacifica sp. nov., isolated from deep-sea sediment.</title>
        <authorList>
            <person name="Xu H."/>
            <person name="Fu Y."/>
            <person name="Yang N."/>
            <person name="Ding Z."/>
            <person name="Lai Q."/>
            <person name="Zeng R."/>
        </authorList>
    </citation>
    <scope>NUCLEOTIDE SEQUENCE [LARGE SCALE GENOMIC DNA]</scope>
    <source>
        <strain evidence="2">DSM 24597 / LMG 26175 / WPAGA1</strain>
    </source>
</reference>
<name>A0A1S1YZ00_FLAPC</name>
<dbReference type="SUPFAM" id="SSF55781">
    <property type="entry name" value="GAF domain-like"/>
    <property type="match status" value="1"/>
</dbReference>
<evidence type="ECO:0000313" key="1">
    <source>
        <dbReference type="EMBL" id="OHX66095.1"/>
    </source>
</evidence>
<protein>
    <recommendedName>
        <fullName evidence="3">GAF domain-containing protein</fullName>
    </recommendedName>
</protein>
<dbReference type="OrthoDB" id="977797at2"/>
<dbReference type="EMBL" id="JRYR02000001">
    <property type="protein sequence ID" value="OHX66095.1"/>
    <property type="molecule type" value="Genomic_DNA"/>
</dbReference>
<organism evidence="1 2">
    <name type="scientific">Flammeovirga pacifica</name>
    <dbReference type="NCBI Taxonomy" id="915059"/>
    <lineage>
        <taxon>Bacteria</taxon>
        <taxon>Pseudomonadati</taxon>
        <taxon>Bacteroidota</taxon>
        <taxon>Cytophagia</taxon>
        <taxon>Cytophagales</taxon>
        <taxon>Flammeovirgaceae</taxon>
        <taxon>Flammeovirga</taxon>
    </lineage>
</organism>
<dbReference type="AlphaFoldDB" id="A0A1S1YZ00"/>
<gene>
    <name evidence="1" type="ORF">NH26_06900</name>
</gene>
<proteinExistence type="predicted"/>
<dbReference type="Proteomes" id="UP000179797">
    <property type="component" value="Unassembled WGS sequence"/>
</dbReference>
<dbReference type="STRING" id="915059.NH26_06900"/>
<dbReference type="RefSeq" id="WP_044218644.1">
    <property type="nucleotide sequence ID" value="NZ_JRYR02000001.1"/>
</dbReference>
<keyword evidence="2" id="KW-1185">Reference proteome</keyword>
<sequence>MTLNTTTIKENLLDLRECIINQLKNNTNGELEILHASIHQLCAFTDSKYGFIGLIENTKDHIHFSNLIECNSFQNSIPMLGNGPLNTSSMANRYLKLVHGKQNAFFNYDDHQFQLGKSWYSFLLIPIINNHKMIGLIGLFDKKGGYNKTLLSEINLCSTALYHVITQHLEKIDIEKAFHVSDSSRFFCDHNIYDIMSTIDKNGTIVLSNIMWNECFGCTKNKILQMILKEDHSTFHHLINTTQKSGLTESAILRMRKENQIIYLRVRVIYLKKKNQIQLIAQNISQNYTQKQRKIRKKSLF</sequence>
<evidence type="ECO:0000313" key="2">
    <source>
        <dbReference type="Proteomes" id="UP000179797"/>
    </source>
</evidence>
<evidence type="ECO:0008006" key="3">
    <source>
        <dbReference type="Google" id="ProtNLM"/>
    </source>
</evidence>